<dbReference type="EMBL" id="JADIMG010000072">
    <property type="protein sequence ID" value="MBO8460104.1"/>
    <property type="molecule type" value="Genomic_DNA"/>
</dbReference>
<sequence length="147" mass="17605">METSLQNQIGSSMLPFVMKELVEMIMQKKALPLHDALFYIYSSRLYTSLLDENTKLWYASTVSLYEILEKEKAERRKEQDLTPKILLFMMFCMENYREAHKKSSEEILLLFSKHGIFQFLHDNFEMLHTQDKEYILDTITTYINKKK</sequence>
<proteinExistence type="predicted"/>
<evidence type="ECO:0000313" key="1">
    <source>
        <dbReference type="EMBL" id="MBO8460104.1"/>
    </source>
</evidence>
<reference evidence="1" key="1">
    <citation type="submission" date="2020-10" db="EMBL/GenBank/DDBJ databases">
        <authorList>
            <person name="Gilroy R."/>
        </authorList>
    </citation>
    <scope>NUCLEOTIDE SEQUENCE</scope>
    <source>
        <strain evidence="1">G3-3990</strain>
    </source>
</reference>
<name>A0A9D9HUT6_9BACT</name>
<protein>
    <submittedName>
        <fullName evidence="1">DUF3791 domain-containing protein</fullName>
    </submittedName>
</protein>
<evidence type="ECO:0000313" key="2">
    <source>
        <dbReference type="Proteomes" id="UP000823641"/>
    </source>
</evidence>
<reference evidence="1" key="2">
    <citation type="journal article" date="2021" name="PeerJ">
        <title>Extensive microbial diversity within the chicken gut microbiome revealed by metagenomics and culture.</title>
        <authorList>
            <person name="Gilroy R."/>
            <person name="Ravi A."/>
            <person name="Getino M."/>
            <person name="Pursley I."/>
            <person name="Horton D.L."/>
            <person name="Alikhan N.F."/>
            <person name="Baker D."/>
            <person name="Gharbi K."/>
            <person name="Hall N."/>
            <person name="Watson M."/>
            <person name="Adriaenssens E.M."/>
            <person name="Foster-Nyarko E."/>
            <person name="Jarju S."/>
            <person name="Secka A."/>
            <person name="Antonio M."/>
            <person name="Oren A."/>
            <person name="Chaudhuri R.R."/>
            <person name="La Ragione R."/>
            <person name="Hildebrand F."/>
            <person name="Pallen M.J."/>
        </authorList>
    </citation>
    <scope>NUCLEOTIDE SEQUENCE</scope>
    <source>
        <strain evidence="1">G3-3990</strain>
    </source>
</reference>
<gene>
    <name evidence="1" type="ORF">IAA73_07220</name>
</gene>
<organism evidence="1 2">
    <name type="scientific">Candidatus Gallipaludibacter merdavium</name>
    <dbReference type="NCBI Taxonomy" id="2840839"/>
    <lineage>
        <taxon>Bacteria</taxon>
        <taxon>Pseudomonadati</taxon>
        <taxon>Bacteroidota</taxon>
        <taxon>Bacteroidia</taxon>
        <taxon>Bacteroidales</taxon>
        <taxon>Candidatus Gallipaludibacter</taxon>
    </lineage>
</organism>
<dbReference type="Pfam" id="PF12668">
    <property type="entry name" value="DUF3791"/>
    <property type="match status" value="1"/>
</dbReference>
<comment type="caution">
    <text evidence="1">The sequence shown here is derived from an EMBL/GenBank/DDBJ whole genome shotgun (WGS) entry which is preliminary data.</text>
</comment>
<dbReference type="AlphaFoldDB" id="A0A9D9HUT6"/>
<accession>A0A9D9HUT6</accession>
<dbReference type="InterPro" id="IPR024269">
    <property type="entry name" value="DUF3791"/>
</dbReference>
<dbReference type="Proteomes" id="UP000823641">
    <property type="component" value="Unassembled WGS sequence"/>
</dbReference>